<evidence type="ECO:0000256" key="1">
    <source>
        <dbReference type="ARBA" id="ARBA00004141"/>
    </source>
</evidence>
<dbReference type="InterPro" id="IPR004326">
    <property type="entry name" value="Mlo"/>
</dbReference>
<evidence type="ECO:0000256" key="7">
    <source>
        <dbReference type="ARBA" id="ARBA00023265"/>
    </source>
</evidence>
<dbReference type="OMA" id="GYCTSKQ"/>
<comment type="domain">
    <text evidence="8">The C-terminus contains a calmodulin-binding domain, which binds calmodulin in a calcium-dependent fashion.</text>
</comment>
<feature type="transmembrane region" description="Helical" evidence="9">
    <location>
        <begin position="151"/>
        <end position="171"/>
    </location>
</feature>
<dbReference type="GO" id="GO:0016020">
    <property type="term" value="C:membrane"/>
    <property type="evidence" value="ECO:0007669"/>
    <property type="project" value="UniProtKB-SubCell"/>
</dbReference>
<dbReference type="Gramene" id="ORGLA04G0109200.1">
    <property type="protein sequence ID" value="ORGLA04G0109200.1"/>
    <property type="gene ID" value="ORGLA04G0109200"/>
</dbReference>
<dbReference type="EnsemblPlants" id="ORGLA04G0109200.1">
    <property type="protein sequence ID" value="ORGLA04G0109200.1"/>
    <property type="gene ID" value="ORGLA04G0109200"/>
</dbReference>
<feature type="transmembrane region" description="Helical" evidence="9">
    <location>
        <begin position="393"/>
        <end position="416"/>
    </location>
</feature>
<dbReference type="GO" id="GO:0005516">
    <property type="term" value="F:calmodulin binding"/>
    <property type="evidence" value="ECO:0007669"/>
    <property type="project" value="UniProtKB-KW"/>
</dbReference>
<keyword evidence="3 8" id="KW-0812">Transmembrane</keyword>
<keyword evidence="11" id="KW-1185">Reference proteome</keyword>
<evidence type="ECO:0000256" key="8">
    <source>
        <dbReference type="RuleBase" id="RU280816"/>
    </source>
</evidence>
<sequence length="474" mass="54285">GGDGGDDNRGHADVDRRGGVLRHRAHLLRLRALAALPRQGAGAPEEDAVRGLAQAQRRADAAGVHLAAARRVPRADTEDMHRREPHGPLAALPERREGVVASRRRRRIGCRRLRCRREEAARRRDSRIWALFEQGESSIALAPCHRTDTHMFVLAITHVVLSAVTVLLGLLQMRRWRHWENAIKADGDFGPKMINRVQQFKFIQDRYKGFDKVTMVIIWMRSFFKQFYGSVTKDDYTAMRLGFVMEHFRGHPKFNFYDYMIKALEKDYKRVVGIKWYLWIFVMIFLLLNITGWHSYFWISLIPLVLLLLIGTKLEHIITQLAYEVATKHTAVEEDIAVSPSDNLFWFHSPRLVLALLHFILFQNAFEFAYFIWTMATFGFNSCIMDRLPYRVSRIVICVVVQVLCSYSTLPLYAIVSHMGSSFKSAVFSDDVADNLREWADEARRRTGRAAAGVGCLGAAAGSSRREGIHIQNM</sequence>
<dbReference type="PANTHER" id="PTHR31942">
    <property type="entry name" value="MLO-LIKE PROTEIN 1"/>
    <property type="match status" value="1"/>
</dbReference>
<reference evidence="10" key="1">
    <citation type="submission" date="2015-06" db="UniProtKB">
        <authorList>
            <consortium name="EnsemblPlants"/>
        </authorList>
    </citation>
    <scope>IDENTIFICATION</scope>
</reference>
<protein>
    <recommendedName>
        <fullName evidence="8">MLO-like protein</fullName>
    </recommendedName>
</protein>
<accession>I1PLM3</accession>
<evidence type="ECO:0000313" key="10">
    <source>
        <dbReference type="EnsemblPlants" id="ORGLA04G0109200.1"/>
    </source>
</evidence>
<evidence type="ECO:0000256" key="3">
    <source>
        <dbReference type="ARBA" id="ARBA00022692"/>
    </source>
</evidence>
<dbReference type="AlphaFoldDB" id="I1PLM3"/>
<dbReference type="GO" id="GO:0006952">
    <property type="term" value="P:defense response"/>
    <property type="evidence" value="ECO:0007669"/>
    <property type="project" value="UniProtKB-KW"/>
</dbReference>
<keyword evidence="7 8" id="KW-0568">Pathogenesis-related protein</keyword>
<comment type="similarity">
    <text evidence="2 8">Belongs to the MLO family.</text>
</comment>
<gene>
    <name evidence="8" type="primary">MLO</name>
</gene>
<feature type="transmembrane region" description="Helical" evidence="9">
    <location>
        <begin position="352"/>
        <end position="373"/>
    </location>
</feature>
<evidence type="ECO:0000256" key="2">
    <source>
        <dbReference type="ARBA" id="ARBA00006574"/>
    </source>
</evidence>
<dbReference type="Pfam" id="PF03094">
    <property type="entry name" value="Mlo"/>
    <property type="match status" value="1"/>
</dbReference>
<organism evidence="10 11">
    <name type="scientific">Oryza glaberrima</name>
    <name type="common">African rice</name>
    <dbReference type="NCBI Taxonomy" id="4538"/>
    <lineage>
        <taxon>Eukaryota</taxon>
        <taxon>Viridiplantae</taxon>
        <taxon>Streptophyta</taxon>
        <taxon>Embryophyta</taxon>
        <taxon>Tracheophyta</taxon>
        <taxon>Spermatophyta</taxon>
        <taxon>Magnoliopsida</taxon>
        <taxon>Liliopsida</taxon>
        <taxon>Poales</taxon>
        <taxon>Poaceae</taxon>
        <taxon>BOP clade</taxon>
        <taxon>Oryzoideae</taxon>
        <taxon>Oryzeae</taxon>
        <taxon>Oryzinae</taxon>
        <taxon>Oryza</taxon>
    </lineage>
</organism>
<dbReference type="Proteomes" id="UP000007306">
    <property type="component" value="Chromosome 4"/>
</dbReference>
<evidence type="ECO:0000313" key="11">
    <source>
        <dbReference type="Proteomes" id="UP000007306"/>
    </source>
</evidence>
<dbReference type="PANTHER" id="PTHR31942:SF68">
    <property type="entry name" value="MLO-LIKE PROTEIN"/>
    <property type="match status" value="1"/>
</dbReference>
<evidence type="ECO:0000256" key="6">
    <source>
        <dbReference type="ARBA" id="ARBA00023136"/>
    </source>
</evidence>
<dbReference type="HOGENOM" id="CLU_576961_0_0_1"/>
<feature type="transmembrane region" description="Helical" evidence="9">
    <location>
        <begin position="272"/>
        <end position="290"/>
    </location>
</feature>
<name>I1PLM3_ORYGL</name>
<proteinExistence type="inferred from homology"/>
<comment type="function">
    <text evidence="8">May be involved in modulation of pathogen defense and leaf cell death.</text>
</comment>
<keyword evidence="6 8" id="KW-0472">Membrane</keyword>
<evidence type="ECO:0000256" key="9">
    <source>
        <dbReference type="SAM" id="Phobius"/>
    </source>
</evidence>
<evidence type="ECO:0000256" key="4">
    <source>
        <dbReference type="ARBA" id="ARBA00022821"/>
    </source>
</evidence>
<keyword evidence="5 8" id="KW-1133">Transmembrane helix</keyword>
<keyword evidence="4 8" id="KW-0611">Plant defense</keyword>
<reference evidence="10 11" key="2">
    <citation type="submission" date="2018-04" db="EMBL/GenBank/DDBJ databases">
        <title>OglaRS2 (Oryza glaberrima Reference Sequence Version 2).</title>
        <authorList>
            <person name="Zhang J."/>
            <person name="Kudrna D."/>
            <person name="Lee S."/>
            <person name="Talag J."/>
            <person name="Rajasekar S."/>
            <person name="Wing R.A."/>
        </authorList>
    </citation>
    <scope>NUCLEOTIDE SEQUENCE [LARGE SCALE GENOMIC DNA]</scope>
    <source>
        <strain evidence="10 11">cv. IRGC 96717</strain>
    </source>
</reference>
<comment type="subcellular location">
    <subcellularLocation>
        <location evidence="1 8">Membrane</location>
        <topology evidence="1 8">Multi-pass membrane protein</topology>
    </subcellularLocation>
</comment>
<dbReference type="eggNOG" id="KOG0017">
    <property type="taxonomic scope" value="Eukaryota"/>
</dbReference>
<keyword evidence="8" id="KW-0112">Calmodulin-binding</keyword>
<evidence type="ECO:0000256" key="5">
    <source>
        <dbReference type="ARBA" id="ARBA00022989"/>
    </source>
</evidence>
<dbReference type="STRING" id="4538.I1PLM3"/>